<keyword evidence="7 10" id="KW-1133">Transmembrane helix</keyword>
<evidence type="ECO:0000256" key="10">
    <source>
        <dbReference type="SAM" id="Phobius"/>
    </source>
</evidence>
<dbReference type="Pfam" id="PF00230">
    <property type="entry name" value="MIP"/>
    <property type="match status" value="1"/>
</dbReference>
<keyword evidence="6" id="KW-0677">Repeat</keyword>
<dbReference type="CDD" id="cd00333">
    <property type="entry name" value="MIP"/>
    <property type="match status" value="1"/>
</dbReference>
<evidence type="ECO:0000256" key="3">
    <source>
        <dbReference type="ARBA" id="ARBA00022448"/>
    </source>
</evidence>
<evidence type="ECO:0000313" key="11">
    <source>
        <dbReference type="EMBL" id="KAK3085649.1"/>
    </source>
</evidence>
<evidence type="ECO:0000256" key="5">
    <source>
        <dbReference type="ARBA" id="ARBA00022692"/>
    </source>
</evidence>
<comment type="caution">
    <text evidence="11">The sequence shown here is derived from an EMBL/GenBank/DDBJ whole genome shotgun (WGS) entry which is preliminary data.</text>
</comment>
<keyword evidence="4" id="KW-1003">Cell membrane</keyword>
<dbReference type="Proteomes" id="UP001186944">
    <property type="component" value="Unassembled WGS sequence"/>
</dbReference>
<dbReference type="InterPro" id="IPR023271">
    <property type="entry name" value="Aquaporin-like"/>
</dbReference>
<feature type="transmembrane region" description="Helical" evidence="10">
    <location>
        <begin position="152"/>
        <end position="172"/>
    </location>
</feature>
<evidence type="ECO:0000313" key="12">
    <source>
        <dbReference type="Proteomes" id="UP001186944"/>
    </source>
</evidence>
<dbReference type="PANTHER" id="PTHR19139">
    <property type="entry name" value="AQUAPORIN TRANSPORTER"/>
    <property type="match status" value="1"/>
</dbReference>
<dbReference type="InterPro" id="IPR034294">
    <property type="entry name" value="Aquaporin_transptr"/>
</dbReference>
<accession>A0AA89BLM4</accession>
<feature type="transmembrane region" description="Helical" evidence="10">
    <location>
        <begin position="20"/>
        <end position="39"/>
    </location>
</feature>
<feature type="transmembrane region" description="Helical" evidence="10">
    <location>
        <begin position="184"/>
        <end position="203"/>
    </location>
</feature>
<dbReference type="SUPFAM" id="SSF81338">
    <property type="entry name" value="Aquaporin-like"/>
    <property type="match status" value="1"/>
</dbReference>
<comment type="similarity">
    <text evidence="2 9">Belongs to the MIP/aquaporin (TC 1.A.8) family.</text>
</comment>
<dbReference type="GO" id="GO:0015250">
    <property type="term" value="F:water channel activity"/>
    <property type="evidence" value="ECO:0007669"/>
    <property type="project" value="TreeGrafter"/>
</dbReference>
<dbReference type="PROSITE" id="PS00221">
    <property type="entry name" value="MIP"/>
    <property type="match status" value="1"/>
</dbReference>
<evidence type="ECO:0000256" key="9">
    <source>
        <dbReference type="RuleBase" id="RU000477"/>
    </source>
</evidence>
<dbReference type="AlphaFoldDB" id="A0AA89BLM4"/>
<dbReference type="PANTHER" id="PTHR19139:SF199">
    <property type="entry name" value="MIP17260P"/>
    <property type="match status" value="1"/>
</dbReference>
<name>A0AA89BLM4_PINIB</name>
<dbReference type="Gene3D" id="1.20.1080.10">
    <property type="entry name" value="Glycerol uptake facilitator protein"/>
    <property type="match status" value="1"/>
</dbReference>
<keyword evidence="12" id="KW-1185">Reference proteome</keyword>
<comment type="subcellular location">
    <subcellularLocation>
        <location evidence="1">Cell membrane</location>
        <topology evidence="1">Multi-pass membrane protein</topology>
    </subcellularLocation>
</comment>
<dbReference type="NCBIfam" id="TIGR00861">
    <property type="entry name" value="MIP"/>
    <property type="match status" value="1"/>
</dbReference>
<dbReference type="GO" id="GO:0005886">
    <property type="term" value="C:plasma membrane"/>
    <property type="evidence" value="ECO:0007669"/>
    <property type="project" value="UniProtKB-SubCell"/>
</dbReference>
<evidence type="ECO:0000256" key="7">
    <source>
        <dbReference type="ARBA" id="ARBA00022989"/>
    </source>
</evidence>
<evidence type="ECO:0000256" key="8">
    <source>
        <dbReference type="ARBA" id="ARBA00023136"/>
    </source>
</evidence>
<dbReference type="FunFam" id="1.20.1080.10:FF:000009">
    <property type="entry name" value="aquaporin-4 isoform X1"/>
    <property type="match status" value="1"/>
</dbReference>
<protein>
    <submittedName>
        <fullName evidence="11">Uncharacterized protein</fullName>
    </submittedName>
</protein>
<sequence length="285" mass="30114">MGIAEENVKDLTSVNLWKSVVAEILGTLFLVFFGCGTATNQQTAFLTFGLTSVNNETMPSRVPLPPSYVQISFAFGLSVATMVWCIAHVSGGHINPAVTVGALVARKISIVRAILYVIAQMLGAIAGAGILYGVTPDKDALGVNGLQGQVTAAQGFGVELMITFCLVFTVMASTDGNRDDLNGSAPLTIGLAVVLGHLLTIAYTGCSMNPARSFGPALIKNSWQDHWVFWLGPIAGGILAALVYTFVFAAPSAGSYDLKKDENGGLQQADEERVEIVNLEKSQEK</sequence>
<feature type="transmembrane region" description="Helical" evidence="10">
    <location>
        <begin position="68"/>
        <end position="89"/>
    </location>
</feature>
<organism evidence="11 12">
    <name type="scientific">Pinctada imbricata</name>
    <name type="common">Atlantic pearl-oyster</name>
    <name type="synonym">Pinctada martensii</name>
    <dbReference type="NCBI Taxonomy" id="66713"/>
    <lineage>
        <taxon>Eukaryota</taxon>
        <taxon>Metazoa</taxon>
        <taxon>Spiralia</taxon>
        <taxon>Lophotrochozoa</taxon>
        <taxon>Mollusca</taxon>
        <taxon>Bivalvia</taxon>
        <taxon>Autobranchia</taxon>
        <taxon>Pteriomorphia</taxon>
        <taxon>Pterioida</taxon>
        <taxon>Pterioidea</taxon>
        <taxon>Pteriidae</taxon>
        <taxon>Pinctada</taxon>
    </lineage>
</organism>
<evidence type="ECO:0000256" key="6">
    <source>
        <dbReference type="ARBA" id="ARBA00022737"/>
    </source>
</evidence>
<proteinExistence type="inferred from homology"/>
<dbReference type="InterPro" id="IPR000425">
    <property type="entry name" value="MIP"/>
</dbReference>
<evidence type="ECO:0000256" key="1">
    <source>
        <dbReference type="ARBA" id="ARBA00004651"/>
    </source>
</evidence>
<dbReference type="EMBL" id="VSWD01000012">
    <property type="protein sequence ID" value="KAK3085649.1"/>
    <property type="molecule type" value="Genomic_DNA"/>
</dbReference>
<dbReference type="GO" id="GO:0048878">
    <property type="term" value="P:chemical homeostasis"/>
    <property type="evidence" value="ECO:0007669"/>
    <property type="project" value="UniProtKB-ARBA"/>
</dbReference>
<feature type="transmembrane region" description="Helical" evidence="10">
    <location>
        <begin position="110"/>
        <end position="132"/>
    </location>
</feature>
<gene>
    <name evidence="11" type="ORF">FSP39_006625</name>
</gene>
<keyword evidence="3 9" id="KW-0813">Transport</keyword>
<keyword evidence="8 10" id="KW-0472">Membrane</keyword>
<evidence type="ECO:0000256" key="2">
    <source>
        <dbReference type="ARBA" id="ARBA00006175"/>
    </source>
</evidence>
<keyword evidence="5 9" id="KW-0812">Transmembrane</keyword>
<evidence type="ECO:0000256" key="4">
    <source>
        <dbReference type="ARBA" id="ARBA00022475"/>
    </source>
</evidence>
<reference evidence="11" key="1">
    <citation type="submission" date="2019-08" db="EMBL/GenBank/DDBJ databases">
        <title>The improved chromosome-level genome for the pearl oyster Pinctada fucata martensii using PacBio sequencing and Hi-C.</title>
        <authorList>
            <person name="Zheng Z."/>
        </authorList>
    </citation>
    <scope>NUCLEOTIDE SEQUENCE</scope>
    <source>
        <strain evidence="11">ZZ-2019</strain>
        <tissue evidence="11">Adductor muscle</tissue>
    </source>
</reference>
<dbReference type="PRINTS" id="PR00783">
    <property type="entry name" value="MINTRINSICP"/>
</dbReference>
<dbReference type="InterPro" id="IPR022357">
    <property type="entry name" value="MIP_CS"/>
</dbReference>
<feature type="transmembrane region" description="Helical" evidence="10">
    <location>
        <begin position="227"/>
        <end position="250"/>
    </location>
</feature>